<dbReference type="SUPFAM" id="SSF143575">
    <property type="entry name" value="GAS2 domain-like"/>
    <property type="match status" value="1"/>
</dbReference>
<dbReference type="OrthoDB" id="5409589at2759"/>
<feature type="compositionally biased region" description="Basic residues" evidence="4">
    <location>
        <begin position="18"/>
        <end position="27"/>
    </location>
</feature>
<feature type="compositionally biased region" description="Polar residues" evidence="4">
    <location>
        <begin position="407"/>
        <end position="421"/>
    </location>
</feature>
<evidence type="ECO:0000256" key="4">
    <source>
        <dbReference type="SAM" id="MobiDB-lite"/>
    </source>
</evidence>
<dbReference type="GO" id="GO:0005856">
    <property type="term" value="C:cytoskeleton"/>
    <property type="evidence" value="ECO:0007669"/>
    <property type="project" value="UniProtKB-SubCell"/>
</dbReference>
<comment type="subcellular location">
    <subcellularLocation>
        <location evidence="1">Cytoplasm</location>
        <location evidence="1">Cytoskeleton</location>
    </subcellularLocation>
</comment>
<feature type="compositionally biased region" description="Basic and acidic residues" evidence="4">
    <location>
        <begin position="894"/>
        <end position="905"/>
    </location>
</feature>
<feature type="compositionally biased region" description="Low complexity" evidence="4">
    <location>
        <begin position="662"/>
        <end position="679"/>
    </location>
</feature>
<feature type="compositionally biased region" description="Basic and acidic residues" evidence="4">
    <location>
        <begin position="780"/>
        <end position="791"/>
    </location>
</feature>
<feature type="region of interest" description="Disordered" evidence="4">
    <location>
        <begin position="1607"/>
        <end position="1628"/>
    </location>
</feature>
<dbReference type="InterPro" id="IPR036534">
    <property type="entry name" value="GAR_dom_sf"/>
</dbReference>
<feature type="region of interest" description="Disordered" evidence="4">
    <location>
        <begin position="846"/>
        <end position="1038"/>
    </location>
</feature>
<feature type="region of interest" description="Disordered" evidence="4">
    <location>
        <begin position="107"/>
        <end position="136"/>
    </location>
</feature>
<feature type="region of interest" description="Disordered" evidence="4">
    <location>
        <begin position="354"/>
        <end position="468"/>
    </location>
</feature>
<feature type="compositionally biased region" description="Polar residues" evidence="4">
    <location>
        <begin position="1515"/>
        <end position="1528"/>
    </location>
</feature>
<feature type="compositionally biased region" description="Polar residues" evidence="4">
    <location>
        <begin position="1440"/>
        <end position="1491"/>
    </location>
</feature>
<feature type="region of interest" description="Disordered" evidence="4">
    <location>
        <begin position="495"/>
        <end position="794"/>
    </location>
</feature>
<accession>A0A3M7H5Q7</accession>
<evidence type="ECO:0000259" key="5">
    <source>
        <dbReference type="PROSITE" id="PS51460"/>
    </source>
</evidence>
<dbReference type="Pfam" id="PF02187">
    <property type="entry name" value="GAS2"/>
    <property type="match status" value="1"/>
</dbReference>
<feature type="compositionally biased region" description="Polar residues" evidence="4">
    <location>
        <begin position="442"/>
        <end position="464"/>
    </location>
</feature>
<comment type="caution">
    <text evidence="7">The sequence shown here is derived from an EMBL/GenBank/DDBJ whole genome shotgun (WGS) entry which is preliminary data.</text>
</comment>
<dbReference type="InterPro" id="IPR003108">
    <property type="entry name" value="GAR_dom"/>
</dbReference>
<dbReference type="VEuPathDB" id="FungiDB:BTJ68_01427"/>
<dbReference type="Gene3D" id="3.30.920.20">
    <property type="entry name" value="Gas2-like domain"/>
    <property type="match status" value="1"/>
</dbReference>
<feature type="domain" description="GAR" evidence="5">
    <location>
        <begin position="1280"/>
        <end position="1361"/>
    </location>
</feature>
<feature type="compositionally biased region" description="Polar residues" evidence="4">
    <location>
        <begin position="1364"/>
        <end position="1374"/>
    </location>
</feature>
<feature type="compositionally biased region" description="Polar residues" evidence="4">
    <location>
        <begin position="1413"/>
        <end position="1423"/>
    </location>
</feature>
<dbReference type="GO" id="GO:0008017">
    <property type="term" value="F:microtubule binding"/>
    <property type="evidence" value="ECO:0007669"/>
    <property type="project" value="InterPro"/>
</dbReference>
<feature type="compositionally biased region" description="Low complexity" evidence="4">
    <location>
        <begin position="1496"/>
        <end position="1514"/>
    </location>
</feature>
<feature type="region of interest" description="Disordered" evidence="4">
    <location>
        <begin position="1548"/>
        <end position="1573"/>
    </location>
</feature>
<feature type="compositionally biased region" description="Gly residues" evidence="4">
    <location>
        <begin position="1618"/>
        <end position="1628"/>
    </location>
</feature>
<feature type="compositionally biased region" description="Basic and acidic residues" evidence="4">
    <location>
        <begin position="759"/>
        <end position="768"/>
    </location>
</feature>
<feature type="compositionally biased region" description="Basic and acidic residues" evidence="4">
    <location>
        <begin position="948"/>
        <end position="959"/>
    </location>
</feature>
<organism evidence="7 9">
    <name type="scientific">Hortaea werneckii</name>
    <name type="common">Black yeast</name>
    <name type="synonym">Cladosporium werneckii</name>
    <dbReference type="NCBI Taxonomy" id="91943"/>
    <lineage>
        <taxon>Eukaryota</taxon>
        <taxon>Fungi</taxon>
        <taxon>Dikarya</taxon>
        <taxon>Ascomycota</taxon>
        <taxon>Pezizomycotina</taxon>
        <taxon>Dothideomycetes</taxon>
        <taxon>Dothideomycetidae</taxon>
        <taxon>Mycosphaerellales</taxon>
        <taxon>Teratosphaeriaceae</taxon>
        <taxon>Hortaea</taxon>
    </lineage>
</organism>
<dbReference type="Proteomes" id="UP000281468">
    <property type="component" value="Unassembled WGS sequence"/>
</dbReference>
<evidence type="ECO:0000313" key="9">
    <source>
        <dbReference type="Proteomes" id="UP000281468"/>
    </source>
</evidence>
<feature type="compositionally biased region" description="Low complexity" evidence="4">
    <location>
        <begin position="1375"/>
        <end position="1396"/>
    </location>
</feature>
<feature type="region of interest" description="Disordered" evidence="4">
    <location>
        <begin position="1"/>
        <end position="43"/>
    </location>
</feature>
<evidence type="ECO:0000256" key="1">
    <source>
        <dbReference type="ARBA" id="ARBA00004245"/>
    </source>
</evidence>
<protein>
    <recommendedName>
        <fullName evidence="5">GAR domain-containing protein</fullName>
    </recommendedName>
</protein>
<feature type="compositionally biased region" description="Polar residues" evidence="4">
    <location>
        <begin position="1185"/>
        <end position="1203"/>
    </location>
</feature>
<dbReference type="EMBL" id="QWIO01000151">
    <property type="protein sequence ID" value="RMZ06623.1"/>
    <property type="molecule type" value="Genomic_DNA"/>
</dbReference>
<keyword evidence="2" id="KW-0963">Cytoplasm</keyword>
<sequence>MDTPRPNPTINPPPLTAVHHRRLHSRSPSHSPMRQPNPRDWDPLLRDLSPTATLRTFQTAETDTSPAFSFRGAASVSERAWGAKAAQTCLDLRGWVRELEGWKWPGSFAVPKQEGSEDEDEKGGGGAGAGAGERTENYWGSLPASIVLSYEKRADEIAQQLDDIDVEELKDFVLSAHRQAGSGRASRDDSIASIGATTDLRRLDDFTALITATILQALPYLSRLHRLLEVWTVRLTILRNAPSYISDLRQVQTDLEHGWAAIAVSPSTPRPRDSGADFTRGNLIEMQSMIQHQVSSLGRRLDTFLDHLEGREETVPDAWIDDFERLEKAYGDWVVQAERKAFENEWRAAREREMKEAERTTTARLLAGDEPARSKSNSYDFEDHERDADSVAEPSSRPSSGLFALPTNGSERSSMLRQSSVPFDGLAREDSETLPYKRQSRHLSQSKTLTNESITSQEVKTNDSPSKRARHMPIIIDFDRDGHKLALVDDAVHSRGADPASSMEGLTALPIPPPPPQGPSSISREPSDASKGSGAVKKRAAFLESAGIERKDALNRSVKSPVRPFEHASNAFTRLFQKREKTPEPVESLKSPRARRSMSGKSRSGSIKKQGGDNDQVVWGGRGNGSVTPKSTSKRDRISSSPAAGTGRSHVENEDKRETRSRSSSFRRLSFGRSGSRPSAAEPLHLNGSQPTHHDHADLPGGFRTRSTSENSLHRARSRTSQTEHTGEVRRLRSHHRGEVARPPVETYQPKRLSSPFRHVSDEHKEPDYPVDWPLASPPETERNSPVKEQQDELGFEDLDRIQPVLDHKQQQMDQDDTDGDIAGPEIQFSRAPLETDAFDRMFISSLPASPELERPEVKKRSQESSRGPAMGGSATNNASRINPIPTLDEAMMDDQHQNLSKEDLAIGPVGMPGLAADKSATPIGFDRRAPLEDGSVLTKGEFEAEEADRRSSVSRDVSDKEEEGVQDNMDYFGTQPSPIVRSRAGSTDSAADAPNVPELQPRIASPSKSPVPLKLKIPGAEAGETHQPDESPEFRPALLSRASVASIGSYPRASLRSIDVSRRSSLASPIPAAQSPRDSVPVSAIDSEAPRYPSGNPLNRDSSLYFPHPPALQDSGIPESPVSPLSTNASPVKTRSGSLPLGASPAERKGESRDDEESEDESYHSSRDATPAPLNVAMAKRRAQQQNRTPVASGVSLATTPNVPGRHRESTPPSSTGGDKMDRHVSEVLNRLPSSSIKFKARPGAVTPTILRTSERRDYSGPRPRTAPRVPSRTGLNGTGGGDMTLAPAEPSTTKKNHTPSGGGGASEGEVKLYHLTQAGREDPIKLFVRLVGEGERVMVRVGGGWADLADYLRQYADHHGSRTVSGSGLEMTQSALQQSSRKASSSSLTPTPLSRAPVTPDRRPGSRLGVPSTTGSTQQGPNNNAMDQDDADDHEAATTSLQPSTAYERTPTTSSDNTLTAQQQQQLPSRSTPQSTSSIKNSSRPSTAGSLHAPTTSSSRPGSSSNRPPTTTISNRNPKAATSTESLLPEQKARWVEEMLEQARAGAVGHSSYSNNHGVERDGEKKGVDGYGSGGNLTAAASGGGSGYGGGGNFGELGTAGATRRVVFRPSNPHHQGGGNGGGGKR</sequence>
<feature type="compositionally biased region" description="Polar residues" evidence="4">
    <location>
        <begin position="1124"/>
        <end position="1138"/>
    </location>
</feature>
<feature type="compositionally biased region" description="Basic and acidic residues" evidence="4">
    <location>
        <begin position="1024"/>
        <end position="1034"/>
    </location>
</feature>
<feature type="compositionally biased region" description="Pro residues" evidence="4">
    <location>
        <begin position="1"/>
        <end position="15"/>
    </location>
</feature>
<evidence type="ECO:0000256" key="3">
    <source>
        <dbReference type="ARBA" id="ARBA00023212"/>
    </source>
</evidence>
<feature type="compositionally biased region" description="Basic and acidic residues" evidence="4">
    <location>
        <begin position="649"/>
        <end position="661"/>
    </location>
</feature>
<gene>
    <name evidence="7" type="ORF">D0862_03871</name>
    <name evidence="6" type="ORF">D0864_02192</name>
</gene>
<dbReference type="EMBL" id="QWIQ01000088">
    <property type="protein sequence ID" value="RMZ08710.1"/>
    <property type="molecule type" value="Genomic_DNA"/>
</dbReference>
<reference evidence="8 9" key="1">
    <citation type="journal article" date="2018" name="BMC Genomics">
        <title>Genomic evidence for intraspecific hybridization in a clonal and extremely halotolerant yeast.</title>
        <authorList>
            <person name="Gostincar C."/>
            <person name="Stajich J.E."/>
            <person name="Zupancic J."/>
            <person name="Zalar P."/>
            <person name="Gunde-Cimerman N."/>
        </authorList>
    </citation>
    <scope>NUCLEOTIDE SEQUENCE [LARGE SCALE GENOMIC DNA]</scope>
    <source>
        <strain evidence="6 8">EXF-10513</strain>
        <strain evidence="7 9">EXF-171</strain>
    </source>
</reference>
<feature type="region of interest" description="Disordered" evidence="4">
    <location>
        <begin position="1362"/>
        <end position="1536"/>
    </location>
</feature>
<proteinExistence type="predicted"/>
<keyword evidence="3" id="KW-0206">Cytoskeleton</keyword>
<dbReference type="Proteomes" id="UP000269539">
    <property type="component" value="Unassembled WGS sequence"/>
</dbReference>
<dbReference type="PROSITE" id="PS51460">
    <property type="entry name" value="GAR"/>
    <property type="match status" value="1"/>
</dbReference>
<evidence type="ECO:0000256" key="2">
    <source>
        <dbReference type="ARBA" id="ARBA00022490"/>
    </source>
</evidence>
<evidence type="ECO:0000313" key="8">
    <source>
        <dbReference type="Proteomes" id="UP000269539"/>
    </source>
</evidence>
<name>A0A3M7H5Q7_HORWE</name>
<evidence type="ECO:0000313" key="6">
    <source>
        <dbReference type="EMBL" id="RMZ06623.1"/>
    </source>
</evidence>
<feature type="compositionally biased region" description="Basic and acidic residues" evidence="4">
    <location>
        <begin position="1560"/>
        <end position="1570"/>
    </location>
</feature>
<feature type="compositionally biased region" description="Basic and acidic residues" evidence="4">
    <location>
        <begin position="852"/>
        <end position="864"/>
    </location>
</feature>
<feature type="region of interest" description="Disordered" evidence="4">
    <location>
        <begin position="1051"/>
        <end position="1309"/>
    </location>
</feature>
<feature type="compositionally biased region" description="Low complexity" evidence="4">
    <location>
        <begin position="599"/>
        <end position="609"/>
    </location>
</feature>
<evidence type="ECO:0000313" key="7">
    <source>
        <dbReference type="EMBL" id="RMZ08710.1"/>
    </source>
</evidence>